<evidence type="ECO:0000256" key="1">
    <source>
        <dbReference type="SAM" id="Phobius"/>
    </source>
</evidence>
<keyword evidence="1" id="KW-0812">Transmembrane</keyword>
<dbReference type="AlphaFoldDB" id="A0A1F5S2L5"/>
<feature type="transmembrane region" description="Helical" evidence="1">
    <location>
        <begin position="24"/>
        <end position="44"/>
    </location>
</feature>
<accession>A0A1F5S2L5</accession>
<name>A0A1F5S2L5_9BACT</name>
<keyword evidence="1" id="KW-0472">Membrane</keyword>
<dbReference type="EMBL" id="MFFS01000075">
    <property type="protein sequence ID" value="OGF20947.1"/>
    <property type="molecule type" value="Genomic_DNA"/>
</dbReference>
<dbReference type="SUPFAM" id="SSF51126">
    <property type="entry name" value="Pectin lyase-like"/>
    <property type="match status" value="1"/>
</dbReference>
<sequence length="223" mass="24711">MILDFPFCGSLGTPHNGRRNMKKIYLIIAFICIFCFSSKAVLAVESMPIYYEIDYNDNVIHIDNSEQGGECFLVGDWDSDEKKCQFNQDLYGKTIFIDDNNIILEGNGKKIEGLTDIKGIIVDGKNKVKINNFILRGFSSAIYIKDSVEISIENNKIFGTSIFSKGIELLRSNGNIIKSNFVVGQLHTAIAITGNNNNISENNISDINSQGISIAGSGNNIFF</sequence>
<reference evidence="3 4" key="1">
    <citation type="journal article" date="2016" name="Nat. Commun.">
        <title>Thousands of microbial genomes shed light on interconnected biogeochemical processes in an aquifer system.</title>
        <authorList>
            <person name="Anantharaman K."/>
            <person name="Brown C.T."/>
            <person name="Hug L.A."/>
            <person name="Sharon I."/>
            <person name="Castelle C.J."/>
            <person name="Probst A.J."/>
            <person name="Thomas B.C."/>
            <person name="Singh A."/>
            <person name="Wilkins M.J."/>
            <person name="Karaoz U."/>
            <person name="Brodie E.L."/>
            <person name="Williams K.H."/>
            <person name="Hubbard S.S."/>
            <person name="Banfield J.F."/>
        </authorList>
    </citation>
    <scope>NUCLEOTIDE SEQUENCE [LARGE SCALE GENOMIC DNA]</scope>
</reference>
<dbReference type="Gene3D" id="2.160.20.10">
    <property type="entry name" value="Single-stranded right-handed beta-helix, Pectin lyase-like"/>
    <property type="match status" value="1"/>
</dbReference>
<dbReference type="Proteomes" id="UP000178323">
    <property type="component" value="Unassembled WGS sequence"/>
</dbReference>
<evidence type="ECO:0000259" key="2">
    <source>
        <dbReference type="Pfam" id="PF05048"/>
    </source>
</evidence>
<keyword evidence="1" id="KW-1133">Transmembrane helix</keyword>
<dbReference type="InterPro" id="IPR011050">
    <property type="entry name" value="Pectin_lyase_fold/virulence"/>
</dbReference>
<protein>
    <recommendedName>
        <fullName evidence="2">Periplasmic copper-binding protein NosD beta helix domain-containing protein</fullName>
    </recommendedName>
</protein>
<evidence type="ECO:0000313" key="4">
    <source>
        <dbReference type="Proteomes" id="UP000178323"/>
    </source>
</evidence>
<evidence type="ECO:0000313" key="3">
    <source>
        <dbReference type="EMBL" id="OGF20947.1"/>
    </source>
</evidence>
<dbReference type="Pfam" id="PF05048">
    <property type="entry name" value="NosD"/>
    <property type="match status" value="1"/>
</dbReference>
<proteinExistence type="predicted"/>
<comment type="caution">
    <text evidence="3">The sequence shown here is derived from an EMBL/GenBank/DDBJ whole genome shotgun (WGS) entry which is preliminary data.</text>
</comment>
<dbReference type="InterPro" id="IPR007742">
    <property type="entry name" value="NosD_dom"/>
</dbReference>
<organism evidence="3 4">
    <name type="scientific">Candidatus Falkowbacteria bacterium RBG_13_39_14</name>
    <dbReference type="NCBI Taxonomy" id="1797985"/>
    <lineage>
        <taxon>Bacteria</taxon>
        <taxon>Candidatus Falkowiibacteriota</taxon>
    </lineage>
</organism>
<feature type="domain" description="Periplasmic copper-binding protein NosD beta helix" evidence="2">
    <location>
        <begin position="95"/>
        <end position="221"/>
    </location>
</feature>
<dbReference type="STRING" id="1797985.A2Y83_00815"/>
<gene>
    <name evidence="3" type="ORF">A2Y83_00815</name>
</gene>
<dbReference type="InterPro" id="IPR012334">
    <property type="entry name" value="Pectin_lyas_fold"/>
</dbReference>